<keyword evidence="1" id="KW-0472">Membrane</keyword>
<keyword evidence="1" id="KW-0812">Transmembrane</keyword>
<keyword evidence="1" id="KW-1133">Transmembrane helix</keyword>
<keyword evidence="3" id="KW-1185">Reference proteome</keyword>
<organism evidence="2 3">
    <name type="scientific">Kineococcus rhizosphaerae</name>
    <dbReference type="NCBI Taxonomy" id="559628"/>
    <lineage>
        <taxon>Bacteria</taxon>
        <taxon>Bacillati</taxon>
        <taxon>Actinomycetota</taxon>
        <taxon>Actinomycetes</taxon>
        <taxon>Kineosporiales</taxon>
        <taxon>Kineosporiaceae</taxon>
        <taxon>Kineococcus</taxon>
    </lineage>
</organism>
<feature type="transmembrane region" description="Helical" evidence="1">
    <location>
        <begin position="207"/>
        <end position="227"/>
    </location>
</feature>
<accession>A0A2T0R0C9</accession>
<feature type="transmembrane region" description="Helical" evidence="1">
    <location>
        <begin position="25"/>
        <end position="45"/>
    </location>
</feature>
<dbReference type="EMBL" id="PVZF01000010">
    <property type="protein sequence ID" value="PRY12577.1"/>
    <property type="molecule type" value="Genomic_DNA"/>
</dbReference>
<evidence type="ECO:0000256" key="1">
    <source>
        <dbReference type="SAM" id="Phobius"/>
    </source>
</evidence>
<protein>
    <recommendedName>
        <fullName evidence="4">4-amino-4-deoxy-L-arabinose transferase-like glycosyltransferase</fullName>
    </recommendedName>
</protein>
<feature type="transmembrane region" description="Helical" evidence="1">
    <location>
        <begin position="356"/>
        <end position="375"/>
    </location>
</feature>
<evidence type="ECO:0008006" key="4">
    <source>
        <dbReference type="Google" id="ProtNLM"/>
    </source>
</evidence>
<feature type="transmembrane region" description="Helical" evidence="1">
    <location>
        <begin position="100"/>
        <end position="122"/>
    </location>
</feature>
<feature type="transmembrane region" description="Helical" evidence="1">
    <location>
        <begin position="177"/>
        <end position="200"/>
    </location>
</feature>
<feature type="transmembrane region" description="Helical" evidence="1">
    <location>
        <begin position="301"/>
        <end position="322"/>
    </location>
</feature>
<dbReference type="Proteomes" id="UP000238083">
    <property type="component" value="Unassembled WGS sequence"/>
</dbReference>
<reference evidence="2 3" key="1">
    <citation type="submission" date="2018-03" db="EMBL/GenBank/DDBJ databases">
        <title>Genomic Encyclopedia of Archaeal and Bacterial Type Strains, Phase II (KMG-II): from individual species to whole genera.</title>
        <authorList>
            <person name="Goeker M."/>
        </authorList>
    </citation>
    <scope>NUCLEOTIDE SEQUENCE [LARGE SCALE GENOMIC DNA]</scope>
    <source>
        <strain evidence="2 3">DSM 19711</strain>
    </source>
</reference>
<evidence type="ECO:0000313" key="2">
    <source>
        <dbReference type="EMBL" id="PRY12577.1"/>
    </source>
</evidence>
<gene>
    <name evidence="2" type="ORF">CLV37_110137</name>
</gene>
<dbReference type="AlphaFoldDB" id="A0A2T0R0C9"/>
<feature type="transmembrane region" description="Helical" evidence="1">
    <location>
        <begin position="328"/>
        <end position="349"/>
    </location>
</feature>
<feature type="transmembrane region" description="Helical" evidence="1">
    <location>
        <begin position="261"/>
        <end position="289"/>
    </location>
</feature>
<evidence type="ECO:0000313" key="3">
    <source>
        <dbReference type="Proteomes" id="UP000238083"/>
    </source>
</evidence>
<proteinExistence type="predicted"/>
<sequence>MSSGVSTPATDEVRAVRSGRPVSRVGALVPALGVGVLAAATFALLRTALVDDAYITLAYARNLALHGTWGLLSDVQSNTATSPLWVLLLGAVTFVVRRPVVALGILHVLVAVALTLSLTATARRTRLPAWTGPVAAVAVGVNPLLLSSVGLESAFLVLLLSLLLLTAVQGRALPFGLVAGAVFLTRMDAGVVIAVVTLLTPAILRRVWVAVPAALVVVLPWMAWSWFVLGSAVPDTVVIKTLQKSWEQYDVTNGAQMYVEVYGLTAVLAFLPVVLGGIGWCVLAAFAWTGRRARDEGAPRLWPWLVTGIAGLAHYVALSALGVPPYHWYYAVLVALSTFTAVAALGVLFRSVEVRPVGLGAGLAAVVVLVASAGVDLRAGTPWRIAPIQTNWAEPSQYTQVALGVQQVLRERGGPQRVTSPGEVGHLAYVCDCVVDYFGDPARVQPMIDQVESEASPLGKRLLEWNFTHRDAGAAPVPVAGDLFRFDRGTEPPAARGLPTWPVTTTWDMPLSDIVLLPAGGL</sequence>
<name>A0A2T0R0C9_9ACTN</name>
<feature type="transmembrane region" description="Helical" evidence="1">
    <location>
        <begin position="134"/>
        <end position="165"/>
    </location>
</feature>
<comment type="caution">
    <text evidence="2">The sequence shown here is derived from an EMBL/GenBank/DDBJ whole genome shotgun (WGS) entry which is preliminary data.</text>
</comment>